<proteinExistence type="inferred from homology"/>
<dbReference type="Proteomes" id="UP000072660">
    <property type="component" value="Unassembled WGS sequence"/>
</dbReference>
<gene>
    <name evidence="10" type="primary">rsmD</name>
    <name evidence="10" type="ORF">AXE65_09375</name>
</gene>
<dbReference type="InterPro" id="IPR002052">
    <property type="entry name" value="DNA_methylase_N6_adenine_CS"/>
</dbReference>
<name>A0A139SXF1_9GAMM</name>
<dbReference type="SUPFAM" id="SSF53335">
    <property type="entry name" value="S-adenosyl-L-methionine-dependent methyltransferases"/>
    <property type="match status" value="1"/>
</dbReference>
<keyword evidence="8" id="KW-0949">S-adenosyl-L-methionine</keyword>
<comment type="similarity">
    <text evidence="2 8">Belongs to the methyltransferase superfamily. RsmD family.</text>
</comment>
<evidence type="ECO:0000256" key="9">
    <source>
        <dbReference type="SAM" id="Phobius"/>
    </source>
</evidence>
<keyword evidence="9" id="KW-1133">Transmembrane helix</keyword>
<dbReference type="EC" id="2.1.1.171" evidence="3 8"/>
<sequence>MKKAPPAQRQIRIIGGQYRGRKLSVPDQDGLRPTPSRVRETLFNWLAVPIVGALVLDVFAGSGALTVEALSRGAKRVLALDNNRIACAVIREHIKRLNCSGQIELHQADALHFLRDKTHNPFDIVLLDPPFNQGLLPRCAKRLEEGDWLAENALIYCESEAPAARLGVPANWQALREKQAGLVHYSLWQRGE</sequence>
<dbReference type="OrthoDB" id="9803017at2"/>
<dbReference type="PROSITE" id="PS00092">
    <property type="entry name" value="N6_MTASE"/>
    <property type="match status" value="1"/>
</dbReference>
<dbReference type="InterPro" id="IPR004398">
    <property type="entry name" value="RNA_MeTrfase_RsmD"/>
</dbReference>
<dbReference type="NCBIfam" id="TIGR00095">
    <property type="entry name" value="16S rRNA (guanine(966)-N(2))-methyltransferase RsmD"/>
    <property type="match status" value="1"/>
</dbReference>
<keyword evidence="8" id="KW-0698">rRNA processing</keyword>
<dbReference type="RefSeq" id="WP_068386915.1">
    <property type="nucleotide sequence ID" value="NZ_LSZO01000018.1"/>
</dbReference>
<keyword evidence="6 8" id="KW-0808">Transferase</keyword>
<dbReference type="GO" id="GO:0003676">
    <property type="term" value="F:nucleic acid binding"/>
    <property type="evidence" value="ECO:0007669"/>
    <property type="project" value="InterPro"/>
</dbReference>
<evidence type="ECO:0000256" key="4">
    <source>
        <dbReference type="ARBA" id="ARBA00013682"/>
    </source>
</evidence>
<evidence type="ECO:0000256" key="3">
    <source>
        <dbReference type="ARBA" id="ARBA00012141"/>
    </source>
</evidence>
<evidence type="ECO:0000256" key="5">
    <source>
        <dbReference type="ARBA" id="ARBA00022603"/>
    </source>
</evidence>
<evidence type="ECO:0000256" key="8">
    <source>
        <dbReference type="PIRNR" id="PIRNR004553"/>
    </source>
</evidence>
<reference evidence="10 11" key="1">
    <citation type="submission" date="2016-02" db="EMBL/GenBank/DDBJ databases">
        <authorList>
            <person name="Wen L."/>
            <person name="He K."/>
            <person name="Yang H."/>
        </authorList>
    </citation>
    <scope>NUCLEOTIDE SEQUENCE [LARGE SCALE GENOMIC DNA]</scope>
    <source>
        <strain evidence="10 11">CV58</strain>
    </source>
</reference>
<keyword evidence="5 8" id="KW-0489">Methyltransferase</keyword>
<keyword evidence="9" id="KW-0812">Transmembrane</keyword>
<dbReference type="Pfam" id="PF03602">
    <property type="entry name" value="Cons_hypoth95"/>
    <property type="match status" value="1"/>
</dbReference>
<dbReference type="Gene3D" id="3.40.50.150">
    <property type="entry name" value="Vaccinia Virus protein VP39"/>
    <property type="match status" value="1"/>
</dbReference>
<feature type="transmembrane region" description="Helical" evidence="9">
    <location>
        <begin position="42"/>
        <end position="67"/>
    </location>
</feature>
<evidence type="ECO:0000256" key="7">
    <source>
        <dbReference type="ARBA" id="ARBA00048326"/>
    </source>
</evidence>
<dbReference type="PANTHER" id="PTHR43542:SF1">
    <property type="entry name" value="METHYLTRANSFERASE"/>
    <property type="match status" value="1"/>
</dbReference>
<keyword evidence="9" id="KW-0472">Membrane</keyword>
<dbReference type="InterPro" id="IPR029063">
    <property type="entry name" value="SAM-dependent_MTases_sf"/>
</dbReference>
<dbReference type="EMBL" id="LSZO01000018">
    <property type="protein sequence ID" value="KXU39276.1"/>
    <property type="molecule type" value="Genomic_DNA"/>
</dbReference>
<dbReference type="GO" id="GO:0052913">
    <property type="term" value="F:16S rRNA (guanine(966)-N(2))-methyltransferase activity"/>
    <property type="evidence" value="ECO:0007669"/>
    <property type="project" value="UniProtKB-EC"/>
</dbReference>
<comment type="function">
    <text evidence="1 8">Specifically methylates the guanine in position 966 of 16S rRNA in the assembled 30S particle.</text>
</comment>
<evidence type="ECO:0000256" key="1">
    <source>
        <dbReference type="ARBA" id="ARBA00002649"/>
    </source>
</evidence>
<comment type="catalytic activity">
    <reaction evidence="7 8">
        <text>guanosine(966) in 16S rRNA + S-adenosyl-L-methionine = N(2)-methylguanosine(966) in 16S rRNA + S-adenosyl-L-homocysteine + H(+)</text>
        <dbReference type="Rhea" id="RHEA:23548"/>
        <dbReference type="Rhea" id="RHEA-COMP:10211"/>
        <dbReference type="Rhea" id="RHEA-COMP:10212"/>
        <dbReference type="ChEBI" id="CHEBI:15378"/>
        <dbReference type="ChEBI" id="CHEBI:57856"/>
        <dbReference type="ChEBI" id="CHEBI:59789"/>
        <dbReference type="ChEBI" id="CHEBI:74269"/>
        <dbReference type="ChEBI" id="CHEBI:74481"/>
        <dbReference type="EC" id="2.1.1.171"/>
    </reaction>
</comment>
<evidence type="ECO:0000313" key="10">
    <source>
        <dbReference type="EMBL" id="KXU39276.1"/>
    </source>
</evidence>
<protein>
    <recommendedName>
        <fullName evidence="4 8">Ribosomal RNA small subunit methyltransferase D</fullName>
        <ecNumber evidence="3 8">2.1.1.171</ecNumber>
    </recommendedName>
</protein>
<dbReference type="PANTHER" id="PTHR43542">
    <property type="entry name" value="METHYLTRANSFERASE"/>
    <property type="match status" value="1"/>
</dbReference>
<organism evidence="10 11">
    <name type="scientific">Ventosimonas gracilis</name>
    <dbReference type="NCBI Taxonomy" id="1680762"/>
    <lineage>
        <taxon>Bacteria</taxon>
        <taxon>Pseudomonadati</taxon>
        <taxon>Pseudomonadota</taxon>
        <taxon>Gammaproteobacteria</taxon>
        <taxon>Pseudomonadales</taxon>
        <taxon>Ventosimonadaceae</taxon>
        <taxon>Ventosimonas</taxon>
    </lineage>
</organism>
<keyword evidence="11" id="KW-1185">Reference proteome</keyword>
<evidence type="ECO:0000256" key="2">
    <source>
        <dbReference type="ARBA" id="ARBA00005269"/>
    </source>
</evidence>
<dbReference type="CDD" id="cd02440">
    <property type="entry name" value="AdoMet_MTases"/>
    <property type="match status" value="1"/>
</dbReference>
<evidence type="ECO:0000313" key="11">
    <source>
        <dbReference type="Proteomes" id="UP000072660"/>
    </source>
</evidence>
<dbReference type="PIRSF" id="PIRSF004553">
    <property type="entry name" value="CHP00095"/>
    <property type="match status" value="1"/>
</dbReference>
<comment type="caution">
    <text evidence="10">The sequence shown here is derived from an EMBL/GenBank/DDBJ whole genome shotgun (WGS) entry which is preliminary data.</text>
</comment>
<dbReference type="AlphaFoldDB" id="A0A139SXF1"/>
<accession>A0A139SXF1</accession>
<evidence type="ECO:0000256" key="6">
    <source>
        <dbReference type="ARBA" id="ARBA00022679"/>
    </source>
</evidence>